<dbReference type="InterPro" id="IPR027417">
    <property type="entry name" value="P-loop_NTPase"/>
</dbReference>
<name>A0A975HL54_9GAMM</name>
<reference evidence="1" key="1">
    <citation type="submission" date="2021-03" db="EMBL/GenBank/DDBJ databases">
        <title>Complete Genome of Pseudoalteromonas xiamenensis STKMTI.2, a new potential marine bacterium producing anti-Vibrio compounds.</title>
        <authorList>
            <person name="Handayani D.P."/>
            <person name="Isnansetyo A."/>
            <person name="Istiqomah I."/>
            <person name="Jumina J."/>
        </authorList>
    </citation>
    <scope>NUCLEOTIDE SEQUENCE</scope>
    <source>
        <strain evidence="1">STKMTI.2</strain>
    </source>
</reference>
<dbReference type="SUPFAM" id="SSF52540">
    <property type="entry name" value="P-loop containing nucleoside triphosphate hydrolases"/>
    <property type="match status" value="1"/>
</dbReference>
<gene>
    <name evidence="1" type="ORF">J5O05_01525</name>
</gene>
<protein>
    <submittedName>
        <fullName evidence="1">AAA family ATPase</fullName>
    </submittedName>
</protein>
<dbReference type="Pfam" id="PF13671">
    <property type="entry name" value="AAA_33"/>
    <property type="match status" value="1"/>
</dbReference>
<dbReference type="InterPro" id="IPR026302">
    <property type="entry name" value="NEDD4-bd_p2"/>
</dbReference>
<accession>A0A975HL54</accession>
<organism evidence="1 2">
    <name type="scientific">Pseudoalteromonas xiamenensis</name>
    <dbReference type="NCBI Taxonomy" id="882626"/>
    <lineage>
        <taxon>Bacteria</taxon>
        <taxon>Pseudomonadati</taxon>
        <taxon>Pseudomonadota</taxon>
        <taxon>Gammaproteobacteria</taxon>
        <taxon>Alteromonadales</taxon>
        <taxon>Pseudoalteromonadaceae</taxon>
        <taxon>Pseudoalteromonas</taxon>
    </lineage>
</organism>
<sequence>MKQAFILRGLPGSGKSHYAFSLAEELVGGDETRYVICSTDDYFLQTDGSYQFDKTKLSEFHNLNLARFINSLAEGIELVIVDNTNIRRWEYVAYSAAAHAMGYQVKEVVVGEVKDKSLQHLYQKRNIHHVALRTISNMARQFEW</sequence>
<dbReference type="Proteomes" id="UP000664904">
    <property type="component" value="Chromosome"/>
</dbReference>
<keyword evidence="2" id="KW-1185">Reference proteome</keyword>
<dbReference type="Gene3D" id="3.40.50.300">
    <property type="entry name" value="P-loop containing nucleotide triphosphate hydrolases"/>
    <property type="match status" value="1"/>
</dbReference>
<evidence type="ECO:0000313" key="1">
    <source>
        <dbReference type="EMBL" id="QTH71679.1"/>
    </source>
</evidence>
<evidence type="ECO:0000313" key="2">
    <source>
        <dbReference type="Proteomes" id="UP000664904"/>
    </source>
</evidence>
<dbReference type="PANTHER" id="PTHR13308:SF40">
    <property type="entry name" value="NEDD4-BINDING PROTEIN 2-LIKE 1"/>
    <property type="match status" value="1"/>
</dbReference>
<dbReference type="PANTHER" id="PTHR13308">
    <property type="entry name" value="NEDD4-BINDING PROTEIN 2-LIKE 1"/>
    <property type="match status" value="1"/>
</dbReference>
<dbReference type="AlphaFoldDB" id="A0A975HL54"/>
<dbReference type="RefSeq" id="WP_208843305.1">
    <property type="nucleotide sequence ID" value="NZ_CP072133.1"/>
</dbReference>
<dbReference type="EMBL" id="CP072133">
    <property type="protein sequence ID" value="QTH71679.1"/>
    <property type="molecule type" value="Genomic_DNA"/>
</dbReference>
<dbReference type="KEGG" id="pxi:J5O05_01525"/>
<proteinExistence type="predicted"/>